<sequence>MAYEGIVSSVWKDNQTGSFLYNVVRSSNALDDGIQEVFVETVIESDIAFGLKCPVFVKMMNPSNSDSSEVLGGEILCLDLTNHGNGNGTKSYTVKVLMKDGGIQIEREVSTDRIRYQFGLDQLQAGLRGACTQSSMIGIRKNLLGIPLMKRSTQTDGEKRVKNDDFSRTSCDKQHSSKNKNKNNICSLE</sequence>
<name>A0ABD3QB62_9STRA</name>
<accession>A0ABD3QB62</accession>
<organism evidence="2 3">
    <name type="scientific">Cyclotella cryptica</name>
    <dbReference type="NCBI Taxonomy" id="29204"/>
    <lineage>
        <taxon>Eukaryota</taxon>
        <taxon>Sar</taxon>
        <taxon>Stramenopiles</taxon>
        <taxon>Ochrophyta</taxon>
        <taxon>Bacillariophyta</taxon>
        <taxon>Coscinodiscophyceae</taxon>
        <taxon>Thalassiosirophycidae</taxon>
        <taxon>Stephanodiscales</taxon>
        <taxon>Stephanodiscaceae</taxon>
        <taxon>Cyclotella</taxon>
    </lineage>
</organism>
<dbReference type="AlphaFoldDB" id="A0ABD3QB62"/>
<protein>
    <submittedName>
        <fullName evidence="2">Uncharacterized protein</fullName>
    </submittedName>
</protein>
<proteinExistence type="predicted"/>
<dbReference type="EMBL" id="JABMIG020000053">
    <property type="protein sequence ID" value="KAL3797633.1"/>
    <property type="molecule type" value="Genomic_DNA"/>
</dbReference>
<gene>
    <name evidence="2" type="ORF">HJC23_013465</name>
</gene>
<keyword evidence="3" id="KW-1185">Reference proteome</keyword>
<feature type="region of interest" description="Disordered" evidence="1">
    <location>
        <begin position="151"/>
        <end position="189"/>
    </location>
</feature>
<dbReference type="Proteomes" id="UP001516023">
    <property type="component" value="Unassembled WGS sequence"/>
</dbReference>
<evidence type="ECO:0000256" key="1">
    <source>
        <dbReference type="SAM" id="MobiDB-lite"/>
    </source>
</evidence>
<feature type="compositionally biased region" description="Basic and acidic residues" evidence="1">
    <location>
        <begin position="156"/>
        <end position="175"/>
    </location>
</feature>
<evidence type="ECO:0000313" key="2">
    <source>
        <dbReference type="EMBL" id="KAL3797633.1"/>
    </source>
</evidence>
<reference evidence="2 3" key="1">
    <citation type="journal article" date="2020" name="G3 (Bethesda)">
        <title>Improved Reference Genome for Cyclotella cryptica CCMP332, a Model for Cell Wall Morphogenesis, Salinity Adaptation, and Lipid Production in Diatoms (Bacillariophyta).</title>
        <authorList>
            <person name="Roberts W.R."/>
            <person name="Downey K.M."/>
            <person name="Ruck E.C."/>
            <person name="Traller J.C."/>
            <person name="Alverson A.J."/>
        </authorList>
    </citation>
    <scope>NUCLEOTIDE SEQUENCE [LARGE SCALE GENOMIC DNA]</scope>
    <source>
        <strain evidence="2 3">CCMP332</strain>
    </source>
</reference>
<comment type="caution">
    <text evidence="2">The sequence shown here is derived from an EMBL/GenBank/DDBJ whole genome shotgun (WGS) entry which is preliminary data.</text>
</comment>
<evidence type="ECO:0000313" key="3">
    <source>
        <dbReference type="Proteomes" id="UP001516023"/>
    </source>
</evidence>